<keyword evidence="5 15" id="KW-0418">Kinase</keyword>
<dbReference type="CDD" id="cd00088">
    <property type="entry name" value="HPT"/>
    <property type="match status" value="1"/>
</dbReference>
<evidence type="ECO:0000256" key="2">
    <source>
        <dbReference type="ARBA" id="ARBA00012438"/>
    </source>
</evidence>
<evidence type="ECO:0000259" key="11">
    <source>
        <dbReference type="PROSITE" id="PS50109"/>
    </source>
</evidence>
<accession>A0ABV0KN76</accession>
<feature type="domain" description="Histidine kinase" evidence="11">
    <location>
        <begin position="628"/>
        <end position="866"/>
    </location>
</feature>
<feature type="domain" description="CheW-like" evidence="13">
    <location>
        <begin position="868"/>
        <end position="1016"/>
    </location>
</feature>
<name>A0ABV0KN76_9CYAN</name>
<evidence type="ECO:0000313" key="15">
    <source>
        <dbReference type="EMBL" id="MEP1060696.1"/>
    </source>
</evidence>
<feature type="domain" description="HPt" evidence="14">
    <location>
        <begin position="4"/>
        <end position="111"/>
    </location>
</feature>
<dbReference type="InterPro" id="IPR036097">
    <property type="entry name" value="HisK_dim/P_sf"/>
</dbReference>
<dbReference type="InterPro" id="IPR004105">
    <property type="entry name" value="CheA-like_dim"/>
</dbReference>
<evidence type="ECO:0000259" key="13">
    <source>
        <dbReference type="PROSITE" id="PS50851"/>
    </source>
</evidence>
<evidence type="ECO:0000256" key="8">
    <source>
        <dbReference type="PROSITE-ProRule" id="PRU00169"/>
    </source>
</evidence>
<dbReference type="PROSITE" id="PS50851">
    <property type="entry name" value="CHEW"/>
    <property type="match status" value="1"/>
</dbReference>
<dbReference type="PROSITE" id="PS50894">
    <property type="entry name" value="HPT"/>
    <property type="match status" value="1"/>
</dbReference>
<dbReference type="PROSITE" id="PS50109">
    <property type="entry name" value="HIS_KIN"/>
    <property type="match status" value="1"/>
</dbReference>
<dbReference type="PRINTS" id="PR00344">
    <property type="entry name" value="BCTRLSENSOR"/>
</dbReference>
<keyword evidence="6" id="KW-0902">Two-component regulatory system</keyword>
<dbReference type="InterPro" id="IPR005467">
    <property type="entry name" value="His_kinase_dom"/>
</dbReference>
<reference evidence="15 16" key="1">
    <citation type="submission" date="2022-04" db="EMBL/GenBank/DDBJ databases">
        <title>Positive selection, recombination, and allopatry shape intraspecific diversity of widespread and dominant cyanobacteria.</title>
        <authorList>
            <person name="Wei J."/>
            <person name="Shu W."/>
            <person name="Hu C."/>
        </authorList>
    </citation>
    <scope>NUCLEOTIDE SEQUENCE [LARGE SCALE GENOMIC DNA]</scope>
    <source>
        <strain evidence="15 16">AS-A4</strain>
    </source>
</reference>
<dbReference type="PANTHER" id="PTHR43395">
    <property type="entry name" value="SENSOR HISTIDINE KINASE CHEA"/>
    <property type="match status" value="1"/>
</dbReference>
<dbReference type="Proteomes" id="UP001476950">
    <property type="component" value="Unassembled WGS sequence"/>
</dbReference>
<keyword evidence="16" id="KW-1185">Reference proteome</keyword>
<feature type="domain" description="Response regulatory" evidence="12">
    <location>
        <begin position="1053"/>
        <end position="1170"/>
    </location>
</feature>
<dbReference type="InterPro" id="IPR008207">
    <property type="entry name" value="Sig_transdc_His_kin_Hpt_dom"/>
</dbReference>
<dbReference type="InterPro" id="IPR001789">
    <property type="entry name" value="Sig_transdc_resp-reg_receiver"/>
</dbReference>
<dbReference type="PROSITE" id="PS50110">
    <property type="entry name" value="RESPONSE_REGULATORY"/>
    <property type="match status" value="1"/>
</dbReference>
<comment type="caution">
    <text evidence="15">The sequence shown here is derived from an EMBL/GenBank/DDBJ whole genome shotgun (WGS) entry which is preliminary data.</text>
</comment>
<dbReference type="Pfam" id="PF00072">
    <property type="entry name" value="Response_reg"/>
    <property type="match status" value="1"/>
</dbReference>
<dbReference type="SMART" id="SM00073">
    <property type="entry name" value="HPT"/>
    <property type="match status" value="1"/>
</dbReference>
<evidence type="ECO:0000259" key="14">
    <source>
        <dbReference type="PROSITE" id="PS50894"/>
    </source>
</evidence>
<dbReference type="EMBL" id="JAMPLM010000021">
    <property type="protein sequence ID" value="MEP1060696.1"/>
    <property type="molecule type" value="Genomic_DNA"/>
</dbReference>
<organism evidence="15 16">
    <name type="scientific">Stenomitos frigidus AS-A4</name>
    <dbReference type="NCBI Taxonomy" id="2933935"/>
    <lineage>
        <taxon>Bacteria</taxon>
        <taxon>Bacillati</taxon>
        <taxon>Cyanobacteriota</taxon>
        <taxon>Cyanophyceae</taxon>
        <taxon>Leptolyngbyales</taxon>
        <taxon>Leptolyngbyaceae</taxon>
        <taxon>Stenomitos</taxon>
    </lineage>
</organism>
<dbReference type="SUPFAM" id="SSF47384">
    <property type="entry name" value="Homodimeric domain of signal transducing histidine kinase"/>
    <property type="match status" value="1"/>
</dbReference>
<keyword evidence="4" id="KW-0808">Transferase</keyword>
<dbReference type="SUPFAM" id="SSF50341">
    <property type="entry name" value="CheW-like"/>
    <property type="match status" value="1"/>
</dbReference>
<feature type="modified residue" description="4-aspartylphosphate" evidence="8">
    <location>
        <position position="1103"/>
    </location>
</feature>
<dbReference type="Gene3D" id="3.30.565.10">
    <property type="entry name" value="Histidine kinase-like ATPase, C-terminal domain"/>
    <property type="match status" value="1"/>
</dbReference>
<dbReference type="CDD" id="cd16916">
    <property type="entry name" value="HATPase_CheA-like"/>
    <property type="match status" value="1"/>
</dbReference>
<dbReference type="SMART" id="SM00448">
    <property type="entry name" value="REC"/>
    <property type="match status" value="1"/>
</dbReference>
<dbReference type="InterPro" id="IPR036641">
    <property type="entry name" value="HPT_dom_sf"/>
</dbReference>
<sequence>MAIDSDIRDQAYQFFIQEAPELLQVIETELLTLRQERSTAKIHNMMRAAHSIKGGASCVELETIKMVAHRLEDIFKALHHDELEIDDALESGLLQAYDCLRLPLLEAIATGEEPDAEQTIALAEPVFAQLEAQLHNFLGASANLPSSIELGVDIAASIFEVDVAEGMERMKRVLARRQNNEMAAELHAQAEVFAGIAELLTLPGFGSIATTVLAALAAHPDRALDIAPLALADFQVAQLEVLAGDRTQGGAPSPALTQFAIVAPISTHPSLTVLEDLNLVSDAALDDIALDAGLEDMATLSMLDELWGETAVTKPGTDSITAGATLDDVWSDAPVATEFAFLDSFGVNELDADALNGKALPVMPTALIEQMFVDHGLENQAIAPIELPSVTAEPNHLTDPLAAVLALDAIFGDLAVGESADPVLPVVGELQPESEAISQTKGDRVQALMESITQDFDHLPTVEAIPPLSMSPAASPVKTEIAAASSIPANYKQYQKPAAGATAPSEAVNQLSVRVNLDRLERMNNLVGELAINRNGLSLQNEQLQTAVQELLRRFAKFQSMGTQLRDLSDQMLIAPDRHSSWSRSQARNGITTGVTNGTAQLTTQPTSQQRGFYSADFDSLELDSYSDLHLLLQATLEEIAQLEETVGDIVLLSGQSNQTLEGQRQKLNHLRDDLMWARMLPLSEVLNRFPRTLRDLATKHGKPTNLKLSGTGVLIDKAVLEKLQDPLLHLLRNAFDHGIEPPEIRLQQGKLEQGRIEIRAYHRGSQTIIEIRDDGRGINLEKIRQQAIAMGYFTAKQAAGMSNDRLLNLLFEPGFSTASEVSDLSGRGVGLNVVCAQLQALKGTVTVASEPGQGTTFTLRIPLTLTIAKLLVCLVGATAVALPSDSIEEILIPKADQIKQSNGQSFLHWRNQLVPVQPLSGLLDYAYPLPESLPNQALVAVPTPETWAAPLLLLRQGDQMLALEIDRLVTEQELVIKPFGAAIAPPSYIYGCTILGDGSLVPVIDGVALFSQITASTQLTSPAPSSTALPTVTSRTGATEPKPTLVSAKTPTLLIVDDSIALRQTLALTLQKAGYRVLQARDGREAIEQLQQNTTIQLVICDIEMPNMNGFEFLTQRRQDASLSAIPVAMLTSRGSDKHRQLAMHLGASTYTTKPYIEREFLAMLTQILKPVEQPAMAVAT</sequence>
<dbReference type="GO" id="GO:0016301">
    <property type="term" value="F:kinase activity"/>
    <property type="evidence" value="ECO:0007669"/>
    <property type="project" value="UniProtKB-KW"/>
</dbReference>
<dbReference type="SUPFAM" id="SSF52172">
    <property type="entry name" value="CheY-like"/>
    <property type="match status" value="1"/>
</dbReference>
<dbReference type="PANTHER" id="PTHR43395:SF1">
    <property type="entry name" value="CHEMOTAXIS PROTEIN CHEA"/>
    <property type="match status" value="1"/>
</dbReference>
<evidence type="ECO:0000259" key="12">
    <source>
        <dbReference type="PROSITE" id="PS50110"/>
    </source>
</evidence>
<evidence type="ECO:0000256" key="3">
    <source>
        <dbReference type="ARBA" id="ARBA00022553"/>
    </source>
</evidence>
<dbReference type="Pfam" id="PF02518">
    <property type="entry name" value="HATPase_c"/>
    <property type="match status" value="1"/>
</dbReference>
<evidence type="ECO:0000256" key="7">
    <source>
        <dbReference type="PROSITE-ProRule" id="PRU00110"/>
    </source>
</evidence>
<dbReference type="InterPro" id="IPR051315">
    <property type="entry name" value="Bact_Chemotaxis_CheA"/>
</dbReference>
<dbReference type="Gene3D" id="3.40.50.2300">
    <property type="match status" value="1"/>
</dbReference>
<dbReference type="RefSeq" id="WP_190446859.1">
    <property type="nucleotide sequence ID" value="NZ_JAMPLM010000021.1"/>
</dbReference>
<evidence type="ECO:0000256" key="10">
    <source>
        <dbReference type="SAM" id="MobiDB-lite"/>
    </source>
</evidence>
<dbReference type="SUPFAM" id="SSF47226">
    <property type="entry name" value="Histidine-containing phosphotransfer domain, HPT domain"/>
    <property type="match status" value="1"/>
</dbReference>
<evidence type="ECO:0000256" key="5">
    <source>
        <dbReference type="ARBA" id="ARBA00022777"/>
    </source>
</evidence>
<dbReference type="SMART" id="SM00387">
    <property type="entry name" value="HATPase_c"/>
    <property type="match status" value="1"/>
</dbReference>
<evidence type="ECO:0000256" key="4">
    <source>
        <dbReference type="ARBA" id="ARBA00022679"/>
    </source>
</evidence>
<dbReference type="Pfam" id="PF01627">
    <property type="entry name" value="Hpt"/>
    <property type="match status" value="1"/>
</dbReference>
<dbReference type="SMART" id="SM00260">
    <property type="entry name" value="CheW"/>
    <property type="match status" value="1"/>
</dbReference>
<feature type="coiled-coil region" evidence="9">
    <location>
        <begin position="534"/>
        <end position="561"/>
    </location>
</feature>
<dbReference type="InterPro" id="IPR002545">
    <property type="entry name" value="CheW-lke_dom"/>
</dbReference>
<gene>
    <name evidence="15" type="ORF">NDI38_19880</name>
</gene>
<protein>
    <recommendedName>
        <fullName evidence="2">histidine kinase</fullName>
        <ecNumber evidence="2">2.7.13.3</ecNumber>
    </recommendedName>
</protein>
<dbReference type="InterPro" id="IPR036890">
    <property type="entry name" value="HATPase_C_sf"/>
</dbReference>
<evidence type="ECO:0000256" key="6">
    <source>
        <dbReference type="ARBA" id="ARBA00023012"/>
    </source>
</evidence>
<dbReference type="SMART" id="SM01231">
    <property type="entry name" value="H-kinase_dim"/>
    <property type="match status" value="1"/>
</dbReference>
<dbReference type="InterPro" id="IPR036061">
    <property type="entry name" value="CheW-like_dom_sf"/>
</dbReference>
<dbReference type="Gene3D" id="1.10.287.560">
    <property type="entry name" value="Histidine kinase CheA-like, homodimeric domain"/>
    <property type="match status" value="1"/>
</dbReference>
<comment type="catalytic activity">
    <reaction evidence="1">
        <text>ATP + protein L-histidine = ADP + protein N-phospho-L-histidine.</text>
        <dbReference type="EC" id="2.7.13.3"/>
    </reaction>
</comment>
<feature type="modified residue" description="Phosphohistidine" evidence="7">
    <location>
        <position position="50"/>
    </location>
</feature>
<proteinExistence type="predicted"/>
<dbReference type="InterPro" id="IPR011006">
    <property type="entry name" value="CheY-like_superfamily"/>
</dbReference>
<dbReference type="Gene3D" id="1.20.120.160">
    <property type="entry name" value="HPT domain"/>
    <property type="match status" value="1"/>
</dbReference>
<evidence type="ECO:0000256" key="9">
    <source>
        <dbReference type="SAM" id="Coils"/>
    </source>
</evidence>
<dbReference type="SUPFAM" id="SSF55874">
    <property type="entry name" value="ATPase domain of HSP90 chaperone/DNA topoisomerase II/histidine kinase"/>
    <property type="match status" value="1"/>
</dbReference>
<dbReference type="Pfam" id="PF02895">
    <property type="entry name" value="H-kinase_dim"/>
    <property type="match status" value="1"/>
</dbReference>
<dbReference type="Pfam" id="PF01584">
    <property type="entry name" value="CheW"/>
    <property type="match status" value="1"/>
</dbReference>
<feature type="region of interest" description="Disordered" evidence="10">
    <location>
        <begin position="1022"/>
        <end position="1044"/>
    </location>
</feature>
<keyword evidence="9" id="KW-0175">Coiled coil</keyword>
<dbReference type="InterPro" id="IPR004358">
    <property type="entry name" value="Sig_transdc_His_kin-like_C"/>
</dbReference>
<evidence type="ECO:0000313" key="16">
    <source>
        <dbReference type="Proteomes" id="UP001476950"/>
    </source>
</evidence>
<keyword evidence="3 8" id="KW-0597">Phosphoprotein</keyword>
<dbReference type="InterPro" id="IPR003594">
    <property type="entry name" value="HATPase_dom"/>
</dbReference>
<dbReference type="EC" id="2.7.13.3" evidence="2"/>
<feature type="compositionally biased region" description="Polar residues" evidence="10">
    <location>
        <begin position="1022"/>
        <end position="1038"/>
    </location>
</feature>
<dbReference type="InterPro" id="IPR037006">
    <property type="entry name" value="CheA-like_homodim_sf"/>
</dbReference>
<dbReference type="Gene3D" id="2.30.30.40">
    <property type="entry name" value="SH3 Domains"/>
    <property type="match status" value="1"/>
</dbReference>
<evidence type="ECO:0000256" key="1">
    <source>
        <dbReference type="ARBA" id="ARBA00000085"/>
    </source>
</evidence>